<feature type="chain" id="PRO_5022811920" evidence="1">
    <location>
        <begin position="20"/>
        <end position="234"/>
    </location>
</feature>
<evidence type="ECO:0000256" key="1">
    <source>
        <dbReference type="SAM" id="SignalP"/>
    </source>
</evidence>
<keyword evidence="3" id="KW-1185">Reference proteome</keyword>
<feature type="signal peptide" evidence="1">
    <location>
        <begin position="1"/>
        <end position="19"/>
    </location>
</feature>
<dbReference type="Pfam" id="PF09673">
    <property type="entry name" value="TrbC_Ftype"/>
    <property type="match status" value="1"/>
</dbReference>
<evidence type="ECO:0000313" key="2">
    <source>
        <dbReference type="EMBL" id="TYO96784.1"/>
    </source>
</evidence>
<dbReference type="EMBL" id="VNIB01000012">
    <property type="protein sequence ID" value="TYO96784.1"/>
    <property type="molecule type" value="Genomic_DNA"/>
</dbReference>
<sequence>MKGLLAALMVLSVLSSAVAASLEEQAAGLRDRATKMDLDKPEVEISPEIRQRVDRLLSLYRSPEYQRKLKREQARIREILGLEGQPEADRGDDGHGKTLGRSVYVFVSSSVPLQTLRNYAADMAALEGYDAVMVFRGFVGGAGKIGPTARLIGDILKVDSSCDLSTGQCDAWPVSVTVDPEKFRRFGIRQVPAITLDREGKEPLTVYGDVSLGYALKKFLSEVGSLLIEGIGAE</sequence>
<protein>
    <submittedName>
        <fullName evidence="2">Type F conjugative transfer system pilin assembly protein</fullName>
    </submittedName>
</protein>
<dbReference type="Proteomes" id="UP000324159">
    <property type="component" value="Unassembled WGS sequence"/>
</dbReference>
<accession>A0A5D3WJM0</accession>
<dbReference type="AlphaFoldDB" id="A0A5D3WJM0"/>
<evidence type="ECO:0000313" key="3">
    <source>
        <dbReference type="Proteomes" id="UP000324159"/>
    </source>
</evidence>
<dbReference type="OrthoDB" id="5391856at2"/>
<gene>
    <name evidence="2" type="ORF">EDC39_11272</name>
</gene>
<keyword evidence="1" id="KW-0732">Signal</keyword>
<dbReference type="RefSeq" id="WP_148896627.1">
    <property type="nucleotide sequence ID" value="NZ_VNIB01000012.1"/>
</dbReference>
<organism evidence="2 3">
    <name type="scientific">Geothermobacter ehrlichii</name>
    <dbReference type="NCBI Taxonomy" id="213224"/>
    <lineage>
        <taxon>Bacteria</taxon>
        <taxon>Pseudomonadati</taxon>
        <taxon>Thermodesulfobacteriota</taxon>
        <taxon>Desulfuromonadia</taxon>
        <taxon>Desulfuromonadales</taxon>
        <taxon>Geothermobacteraceae</taxon>
        <taxon>Geothermobacter</taxon>
    </lineage>
</organism>
<proteinExistence type="predicted"/>
<name>A0A5D3WJM0_9BACT</name>
<reference evidence="2 3" key="1">
    <citation type="submission" date="2019-07" db="EMBL/GenBank/DDBJ databases">
        <title>Genomic Encyclopedia of Type Strains, Phase IV (KMG-IV): sequencing the most valuable type-strain genomes for metagenomic binning, comparative biology and taxonomic classification.</title>
        <authorList>
            <person name="Goeker M."/>
        </authorList>
    </citation>
    <scope>NUCLEOTIDE SEQUENCE [LARGE SCALE GENOMIC DNA]</scope>
    <source>
        <strain evidence="2 3">SS015</strain>
    </source>
</reference>
<comment type="caution">
    <text evidence="2">The sequence shown here is derived from an EMBL/GenBank/DDBJ whole genome shotgun (WGS) entry which is preliminary data.</text>
</comment>
<dbReference type="InterPro" id="IPR019106">
    <property type="entry name" value="T4SS_TrbC"/>
</dbReference>